<feature type="compositionally biased region" description="Acidic residues" evidence="1">
    <location>
        <begin position="266"/>
        <end position="282"/>
    </location>
</feature>
<name>A0A388K874_CHABU</name>
<comment type="caution">
    <text evidence="2">The sequence shown here is derived from an EMBL/GenBank/DDBJ whole genome shotgun (WGS) entry which is preliminary data.</text>
</comment>
<dbReference type="STRING" id="69332.A0A388K874"/>
<proteinExistence type="predicted"/>
<feature type="region of interest" description="Disordered" evidence="1">
    <location>
        <begin position="93"/>
        <end position="299"/>
    </location>
</feature>
<feature type="compositionally biased region" description="Gly residues" evidence="1">
    <location>
        <begin position="155"/>
        <end position="182"/>
    </location>
</feature>
<organism evidence="2 3">
    <name type="scientific">Chara braunii</name>
    <name type="common">Braun's stonewort</name>
    <dbReference type="NCBI Taxonomy" id="69332"/>
    <lineage>
        <taxon>Eukaryota</taxon>
        <taxon>Viridiplantae</taxon>
        <taxon>Streptophyta</taxon>
        <taxon>Charophyceae</taxon>
        <taxon>Charales</taxon>
        <taxon>Characeae</taxon>
        <taxon>Chara</taxon>
    </lineage>
</organism>
<dbReference type="Gramene" id="GBG66231">
    <property type="protein sequence ID" value="GBG66231"/>
    <property type="gene ID" value="CBR_g57834"/>
</dbReference>
<dbReference type="AlphaFoldDB" id="A0A388K874"/>
<feature type="region of interest" description="Disordered" evidence="1">
    <location>
        <begin position="1"/>
        <end position="30"/>
    </location>
</feature>
<keyword evidence="3" id="KW-1185">Reference proteome</keyword>
<accession>A0A388K874</accession>
<evidence type="ECO:0000313" key="3">
    <source>
        <dbReference type="Proteomes" id="UP000265515"/>
    </source>
</evidence>
<reference evidence="2 3" key="1">
    <citation type="journal article" date="2018" name="Cell">
        <title>The Chara Genome: Secondary Complexity and Implications for Plant Terrestrialization.</title>
        <authorList>
            <person name="Nishiyama T."/>
            <person name="Sakayama H."/>
            <person name="Vries J.D."/>
            <person name="Buschmann H."/>
            <person name="Saint-Marcoux D."/>
            <person name="Ullrich K.K."/>
            <person name="Haas F.B."/>
            <person name="Vanderstraeten L."/>
            <person name="Becker D."/>
            <person name="Lang D."/>
            <person name="Vosolsobe S."/>
            <person name="Rombauts S."/>
            <person name="Wilhelmsson P.K.I."/>
            <person name="Janitza P."/>
            <person name="Kern R."/>
            <person name="Heyl A."/>
            <person name="Rumpler F."/>
            <person name="Villalobos L.I.A.C."/>
            <person name="Clay J.M."/>
            <person name="Skokan R."/>
            <person name="Toyoda A."/>
            <person name="Suzuki Y."/>
            <person name="Kagoshima H."/>
            <person name="Schijlen E."/>
            <person name="Tajeshwar N."/>
            <person name="Catarino B."/>
            <person name="Hetherington A.J."/>
            <person name="Saltykova A."/>
            <person name="Bonnot C."/>
            <person name="Breuninger H."/>
            <person name="Symeonidi A."/>
            <person name="Radhakrishnan G.V."/>
            <person name="Van Nieuwerburgh F."/>
            <person name="Deforce D."/>
            <person name="Chang C."/>
            <person name="Karol K.G."/>
            <person name="Hedrich R."/>
            <person name="Ulvskov P."/>
            <person name="Glockner G."/>
            <person name="Delwiche C.F."/>
            <person name="Petrasek J."/>
            <person name="Van de Peer Y."/>
            <person name="Friml J."/>
            <person name="Beilby M."/>
            <person name="Dolan L."/>
            <person name="Kohara Y."/>
            <person name="Sugano S."/>
            <person name="Fujiyama A."/>
            <person name="Delaux P.-M."/>
            <person name="Quint M."/>
            <person name="TheiBen G."/>
            <person name="Hagemann M."/>
            <person name="Harholt J."/>
            <person name="Dunand C."/>
            <person name="Zachgo S."/>
            <person name="Langdale J."/>
            <person name="Maumus F."/>
            <person name="Straeten D.V.D."/>
            <person name="Gould S.B."/>
            <person name="Rensing S.A."/>
        </authorList>
    </citation>
    <scope>NUCLEOTIDE SEQUENCE [LARGE SCALE GENOMIC DNA]</scope>
    <source>
        <strain evidence="2 3">S276</strain>
    </source>
</reference>
<evidence type="ECO:0000256" key="1">
    <source>
        <dbReference type="SAM" id="MobiDB-lite"/>
    </source>
</evidence>
<feature type="compositionally biased region" description="Low complexity" evidence="1">
    <location>
        <begin position="130"/>
        <end position="141"/>
    </location>
</feature>
<feature type="compositionally biased region" description="Basic and acidic residues" evidence="1">
    <location>
        <begin position="10"/>
        <end position="19"/>
    </location>
</feature>
<protein>
    <submittedName>
        <fullName evidence="2">Uncharacterized protein</fullName>
    </submittedName>
</protein>
<feature type="compositionally biased region" description="Basic and acidic residues" evidence="1">
    <location>
        <begin position="288"/>
        <end position="299"/>
    </location>
</feature>
<dbReference type="EMBL" id="BFEA01000071">
    <property type="protein sequence ID" value="GBG66231.1"/>
    <property type="molecule type" value="Genomic_DNA"/>
</dbReference>
<sequence length="512" mass="53741">MTGVVNQRSTAERSGKKGDQGGGQEQDLRSDQRVIWIKERICTTFDVGDDKFLELLDDEAAASKLKAFLDDPVPSFPALFIYGVSKVTYVPLPTKEPPPPPPAPEAEAQADGATPGQSGATGDQGIANPSGETEAGADGSAAAGGEGPESAVISGAGGLEEGGVGEGAGASRGDGGGEGTQGGERVRTGSGVRFADASTKRGEEKSPLSISRGGISGGKEQSISRGGWGFGPKGRGASRGEDWGGTGNAENAGGRKSGLSKRGQESDEETEGEMSEEDEEEDKATAWQDDKSKVDANEVTRGKDSVGLVSSSQRSSLSGVLAGRSSRAGSVRQSTTKAEGFERLVLVSLFLCTGHLPEEPRAPKTIYFLRFKPGKVYRSPDALEFGILTEGPSLLFLEQLLAHVYLPILTNTAGNELVMDGKATGATLNNIRNELIANMQKFASQVSHARHQLTGDVHLVIPTLPTDIARPEEDYDLILQLESAVADWTNVLGAAIQKEMQKVRSTDTDLSR</sequence>
<dbReference type="OrthoDB" id="64868at2759"/>
<feature type="compositionally biased region" description="Pro residues" evidence="1">
    <location>
        <begin position="94"/>
        <end position="104"/>
    </location>
</feature>
<gene>
    <name evidence="2" type="ORF">CBR_g57834</name>
</gene>
<evidence type="ECO:0000313" key="2">
    <source>
        <dbReference type="EMBL" id="GBG66231.1"/>
    </source>
</evidence>
<dbReference type="Proteomes" id="UP000265515">
    <property type="component" value="Unassembled WGS sequence"/>
</dbReference>